<feature type="domain" description="Dynein heavy chain ATP-binding dynein motor region" evidence="4">
    <location>
        <begin position="208"/>
        <end position="352"/>
    </location>
</feature>
<dbReference type="InterPro" id="IPR027417">
    <property type="entry name" value="P-loop_NTPase"/>
</dbReference>
<dbReference type="InterPro" id="IPR024743">
    <property type="entry name" value="Dynein_HC_stalk"/>
</dbReference>
<dbReference type="InterPro" id="IPR035706">
    <property type="entry name" value="AAA_9"/>
</dbReference>
<dbReference type="GO" id="GO:0045505">
    <property type="term" value="F:dynein intermediate chain binding"/>
    <property type="evidence" value="ECO:0007669"/>
    <property type="project" value="InterPro"/>
</dbReference>
<dbReference type="Gene3D" id="1.20.920.20">
    <property type="match status" value="1"/>
</dbReference>
<keyword evidence="2" id="KW-0812">Transmembrane</keyword>
<dbReference type="AlphaFoldDB" id="A0A816H7U9"/>
<reference evidence="5" key="1">
    <citation type="submission" date="2021-02" db="EMBL/GenBank/DDBJ databases">
        <authorList>
            <person name="Nowell W R."/>
        </authorList>
    </citation>
    <scope>NUCLEOTIDE SEQUENCE</scope>
</reference>
<dbReference type="PANTHER" id="PTHR46961:SF21">
    <property type="entry name" value="LOW QUALITY PROTEIN: DYNEIN BETA CHAIN, FLAGELLAR OUTER ARM-LIKE"/>
    <property type="match status" value="1"/>
</dbReference>
<keyword evidence="1" id="KW-0175">Coiled coil</keyword>
<protein>
    <submittedName>
        <fullName evidence="5">Uncharacterized protein</fullName>
    </submittedName>
</protein>
<dbReference type="GO" id="GO:0030286">
    <property type="term" value="C:dynein complex"/>
    <property type="evidence" value="ECO:0007669"/>
    <property type="project" value="InterPro"/>
</dbReference>
<keyword evidence="2" id="KW-1133">Transmembrane helix</keyword>
<comment type="caution">
    <text evidence="5">The sequence shown here is derived from an EMBL/GenBank/DDBJ whole genome shotgun (WGS) entry which is preliminary data.</text>
</comment>
<keyword evidence="6" id="KW-1185">Reference proteome</keyword>
<accession>A0A816H7U9</accession>
<dbReference type="GO" id="GO:0051959">
    <property type="term" value="F:dynein light intermediate chain binding"/>
    <property type="evidence" value="ECO:0007669"/>
    <property type="project" value="InterPro"/>
</dbReference>
<dbReference type="Pfam" id="PF12781">
    <property type="entry name" value="AAA_9"/>
    <property type="match status" value="1"/>
</dbReference>
<dbReference type="Gene3D" id="3.40.50.300">
    <property type="entry name" value="P-loop containing nucleotide triphosphate hydrolases"/>
    <property type="match status" value="1"/>
</dbReference>
<dbReference type="EMBL" id="CAJNOR010015865">
    <property type="protein sequence ID" value="CAF1683486.1"/>
    <property type="molecule type" value="Genomic_DNA"/>
</dbReference>
<keyword evidence="2" id="KW-0472">Membrane</keyword>
<name>A0A816H7U9_ADIRI</name>
<proteinExistence type="predicted"/>
<evidence type="ECO:0000259" key="4">
    <source>
        <dbReference type="Pfam" id="PF12781"/>
    </source>
</evidence>
<feature type="domain" description="Dynein heavy chain coiled coil stalk" evidence="3">
    <location>
        <begin position="5"/>
        <end position="149"/>
    </location>
</feature>
<feature type="non-terminal residue" evidence="5">
    <location>
        <position position="1"/>
    </location>
</feature>
<dbReference type="InterPro" id="IPR026983">
    <property type="entry name" value="DHC"/>
</dbReference>
<evidence type="ECO:0000313" key="6">
    <source>
        <dbReference type="Proteomes" id="UP000663828"/>
    </source>
</evidence>
<feature type="coiled-coil region" evidence="1">
    <location>
        <begin position="30"/>
        <end position="78"/>
    </location>
</feature>
<organism evidence="5 6">
    <name type="scientific">Adineta ricciae</name>
    <name type="common">Rotifer</name>
    <dbReference type="NCBI Taxonomy" id="249248"/>
    <lineage>
        <taxon>Eukaryota</taxon>
        <taxon>Metazoa</taxon>
        <taxon>Spiralia</taxon>
        <taxon>Gnathifera</taxon>
        <taxon>Rotifera</taxon>
        <taxon>Eurotatoria</taxon>
        <taxon>Bdelloidea</taxon>
        <taxon>Adinetida</taxon>
        <taxon>Adinetidae</taxon>
        <taxon>Adineta</taxon>
    </lineage>
</organism>
<evidence type="ECO:0000313" key="5">
    <source>
        <dbReference type="EMBL" id="CAF1683486.1"/>
    </source>
</evidence>
<dbReference type="GO" id="GO:0007018">
    <property type="term" value="P:microtubule-based movement"/>
    <property type="evidence" value="ECO:0007669"/>
    <property type="project" value="InterPro"/>
</dbReference>
<gene>
    <name evidence="5" type="ORF">XAT740_LOCUS61212</name>
</gene>
<sequence>AVVILYKWVKRVLQYHTVLLKKVKPIHQKLKEIQDDVLEQEQRLILLDNKSQALEARLKDLSQNFEEATVDKKDQEETVAMKDNQLKIASQLNEILSRELDRTSKIFESSTERQSTLTGTCAIAAAFLIYLGPYAYGFRRLMLTAQWIKCIRDRGMTIVFDQISSVKGRTIKWQLDPNDDQKFANGNEYRQMVVSLIEFLLGDQTNLEWLSQGTLPSDMENHTIIVQSVQYSPFLIDPFGQADQWMEKYYNVQTVHFDDESTQDVVVAIEQGFLSGAKIYVKNCQSLDSLLYPIAQWKATSEESRVKDDSNLLFYCGRRLYCNPSCRFYFHTNCDSLEKVSSSLSLLTTPVNCQYSVETL</sequence>
<evidence type="ECO:0000256" key="1">
    <source>
        <dbReference type="SAM" id="Coils"/>
    </source>
</evidence>
<dbReference type="Pfam" id="PF12777">
    <property type="entry name" value="MT"/>
    <property type="match status" value="1"/>
</dbReference>
<feature type="transmembrane region" description="Helical" evidence="2">
    <location>
        <begin position="117"/>
        <end position="136"/>
    </location>
</feature>
<feature type="non-terminal residue" evidence="5">
    <location>
        <position position="360"/>
    </location>
</feature>
<evidence type="ECO:0000259" key="3">
    <source>
        <dbReference type="Pfam" id="PF12777"/>
    </source>
</evidence>
<dbReference type="Proteomes" id="UP000663828">
    <property type="component" value="Unassembled WGS sequence"/>
</dbReference>
<dbReference type="PANTHER" id="PTHR46961">
    <property type="entry name" value="DYNEIN HEAVY CHAIN 1, AXONEMAL-LIKE PROTEIN"/>
    <property type="match status" value="1"/>
</dbReference>
<evidence type="ECO:0000256" key="2">
    <source>
        <dbReference type="SAM" id="Phobius"/>
    </source>
</evidence>